<dbReference type="EMBL" id="JBBUTH010000009">
    <property type="protein sequence ID" value="MEK8052186.1"/>
    <property type="molecule type" value="Genomic_DNA"/>
</dbReference>
<dbReference type="NCBIfam" id="TIGR02595">
    <property type="entry name" value="PEP_CTERM"/>
    <property type="match status" value="1"/>
</dbReference>
<proteinExistence type="predicted"/>
<gene>
    <name evidence="3" type="ORF">AACH10_18180</name>
</gene>
<sequence length="244" mass="24843">MPMSLSIVTRENTLKLAINLVSARIVSQTAAITLFGAFSANAALVTTTASTSTGLSVAALQDTDTGLTWLTPTATLGMTFAQAASGVWAQSGFRHATGAEFLALLGHAGIDPALGTTPPLPYLSVTFSGSQAQAVRELIGTLGATNIVAPPSAGNPFGQQDLYAVLADHGSRGVGTAPGNSEVYLSGFSAGAVVRVTDYTWADGNADAYVGHLLVSAPVPEPASWAMLMAGALVLAGAARRRQR</sequence>
<organism evidence="3 4">
    <name type="scientific">Pseudaquabacterium inlustre</name>
    <dbReference type="NCBI Taxonomy" id="2984192"/>
    <lineage>
        <taxon>Bacteria</taxon>
        <taxon>Pseudomonadati</taxon>
        <taxon>Pseudomonadota</taxon>
        <taxon>Betaproteobacteria</taxon>
        <taxon>Burkholderiales</taxon>
        <taxon>Sphaerotilaceae</taxon>
        <taxon>Pseudaquabacterium</taxon>
    </lineage>
</organism>
<evidence type="ECO:0000313" key="3">
    <source>
        <dbReference type="EMBL" id="MEK8052186.1"/>
    </source>
</evidence>
<feature type="signal peptide" evidence="1">
    <location>
        <begin position="1"/>
        <end position="42"/>
    </location>
</feature>
<protein>
    <submittedName>
        <fullName evidence="3">PEP-CTERM sorting domain-containing protein</fullName>
    </submittedName>
</protein>
<accession>A0ABU9CMS7</accession>
<dbReference type="Pfam" id="PF07589">
    <property type="entry name" value="PEP-CTERM"/>
    <property type="match status" value="1"/>
</dbReference>
<feature type="domain" description="Ice-binding protein C-terminal" evidence="2">
    <location>
        <begin position="218"/>
        <end position="242"/>
    </location>
</feature>
<feature type="chain" id="PRO_5045845574" evidence="1">
    <location>
        <begin position="43"/>
        <end position="244"/>
    </location>
</feature>
<keyword evidence="4" id="KW-1185">Reference proteome</keyword>
<comment type="caution">
    <text evidence="3">The sequence shown here is derived from an EMBL/GenBank/DDBJ whole genome shotgun (WGS) entry which is preliminary data.</text>
</comment>
<evidence type="ECO:0000259" key="2">
    <source>
        <dbReference type="Pfam" id="PF07589"/>
    </source>
</evidence>
<dbReference type="RefSeq" id="WP_341411903.1">
    <property type="nucleotide sequence ID" value="NZ_JBBUTH010000009.1"/>
</dbReference>
<dbReference type="InterPro" id="IPR013424">
    <property type="entry name" value="Ice-binding_C"/>
</dbReference>
<dbReference type="Proteomes" id="UP001365405">
    <property type="component" value="Unassembled WGS sequence"/>
</dbReference>
<keyword evidence="1" id="KW-0732">Signal</keyword>
<evidence type="ECO:0000313" key="4">
    <source>
        <dbReference type="Proteomes" id="UP001365405"/>
    </source>
</evidence>
<name>A0ABU9CMS7_9BURK</name>
<reference evidence="3 4" key="1">
    <citation type="submission" date="2024-04" db="EMBL/GenBank/DDBJ databases">
        <title>Novel species of the genus Ideonella isolated from streams.</title>
        <authorList>
            <person name="Lu H."/>
        </authorList>
    </citation>
    <scope>NUCLEOTIDE SEQUENCE [LARGE SCALE GENOMIC DNA]</scope>
    <source>
        <strain evidence="3 4">DXS22W</strain>
    </source>
</reference>
<evidence type="ECO:0000256" key="1">
    <source>
        <dbReference type="SAM" id="SignalP"/>
    </source>
</evidence>